<proteinExistence type="predicted"/>
<keyword evidence="4" id="KW-0472">Membrane</keyword>
<sequence>MSSQRCYRFAFLAVVGIACLTYAAGLRGGFVFDDFGNLVDDPRFTQAALHAHFWAAVLGGHAGPFGRPLSMLSFALQMRWTGFDAWPLKAFNLLVHLGNGALVYALSRRVIAFASKRRAEPSLLAPEVLALLVASAWLLAPIQLTAVLYVVQREEAFAATFVLLGLLGYWHGRMLLIDGRAHAWRWIWGSLVLGTLLATLAKETGVMLPAYAAVLEWVVLRGEGDAQRRLPWAYLVLLVIPGVLGLAWLLPGILDGAGYATRTFTLSQRLLTEGRVLVDYLHWILAPQPEALSLYHDDLLVSTGWWAPWTTAASWALLAVLFAGALALRRRLPLVSLGLLWFFVGQSLVSTVIPLELVYEHRNYLPSWGVFIAAFGLLAAWRPTKAQARATLRTLVVAALLALIGMDALFTGIRAQVWSSPYRLAYFEATLHPRSPRAAYDLGRIELMMAQGRQSGLYGLGMQQMAYAAKLPGADLQPWQALIFMAAKHGQRIDSSWWDGMRRLIANTPMSAEDVGALYSLIHCGIDGVCHYSASDLQQLGEVLELAAQRAPSRAELVTLDANYEANLLHRLPQAYALMQRAVALAPDDYAYWNNLVQMQLAGGLDAPAAAGIERMRELDHFGLHRAELAQLARRAEAGMSQSSAQRDAGQSAPPAVRSATR</sequence>
<evidence type="ECO:0000256" key="4">
    <source>
        <dbReference type="SAM" id="Phobius"/>
    </source>
</evidence>
<keyword evidence="4" id="KW-0812">Transmembrane</keyword>
<feature type="transmembrane region" description="Helical" evidence="4">
    <location>
        <begin position="394"/>
        <end position="413"/>
    </location>
</feature>
<evidence type="ECO:0000313" key="5">
    <source>
        <dbReference type="EMBL" id="OIQ86774.1"/>
    </source>
</evidence>
<evidence type="ECO:0000256" key="3">
    <source>
        <dbReference type="SAM" id="MobiDB-lite"/>
    </source>
</evidence>
<organism evidence="5">
    <name type="scientific">mine drainage metagenome</name>
    <dbReference type="NCBI Taxonomy" id="410659"/>
    <lineage>
        <taxon>unclassified sequences</taxon>
        <taxon>metagenomes</taxon>
        <taxon>ecological metagenomes</taxon>
    </lineage>
</organism>
<keyword evidence="1" id="KW-0677">Repeat</keyword>
<keyword evidence="4" id="KW-1133">Transmembrane helix</keyword>
<accession>A0A1J5QT04</accession>
<feature type="transmembrane region" description="Helical" evidence="4">
    <location>
        <begin position="183"/>
        <end position="200"/>
    </location>
</feature>
<feature type="transmembrane region" description="Helical" evidence="4">
    <location>
        <begin position="156"/>
        <end position="176"/>
    </location>
</feature>
<feature type="transmembrane region" description="Helical" evidence="4">
    <location>
        <begin position="86"/>
        <end position="107"/>
    </location>
</feature>
<feature type="transmembrane region" description="Helical" evidence="4">
    <location>
        <begin position="128"/>
        <end position="150"/>
    </location>
</feature>
<evidence type="ECO:0000256" key="1">
    <source>
        <dbReference type="ARBA" id="ARBA00022737"/>
    </source>
</evidence>
<name>A0A1J5QT04_9ZZZZ</name>
<keyword evidence="2" id="KW-0802">TPR repeat</keyword>
<protein>
    <recommendedName>
        <fullName evidence="6">Tetratricopeptide repeat protein</fullName>
    </recommendedName>
</protein>
<feature type="region of interest" description="Disordered" evidence="3">
    <location>
        <begin position="635"/>
        <end position="662"/>
    </location>
</feature>
<evidence type="ECO:0008006" key="6">
    <source>
        <dbReference type="Google" id="ProtNLM"/>
    </source>
</evidence>
<reference evidence="5" key="1">
    <citation type="submission" date="2016-10" db="EMBL/GenBank/DDBJ databases">
        <title>Sequence of Gallionella enrichment culture.</title>
        <authorList>
            <person name="Poehlein A."/>
            <person name="Muehling M."/>
            <person name="Daniel R."/>
        </authorList>
    </citation>
    <scope>NUCLEOTIDE SEQUENCE</scope>
</reference>
<evidence type="ECO:0000256" key="2">
    <source>
        <dbReference type="ARBA" id="ARBA00022803"/>
    </source>
</evidence>
<gene>
    <name evidence="5" type="ORF">GALL_313630</name>
</gene>
<dbReference type="PANTHER" id="PTHR44227:SF3">
    <property type="entry name" value="PROTEIN O-MANNOSYL-TRANSFERASE TMTC4"/>
    <property type="match status" value="1"/>
</dbReference>
<dbReference type="AlphaFoldDB" id="A0A1J5QT04"/>
<feature type="transmembrane region" description="Helical" evidence="4">
    <location>
        <begin position="334"/>
        <end position="353"/>
    </location>
</feature>
<dbReference type="InterPro" id="IPR052346">
    <property type="entry name" value="O-mannosyl-transferase_TMTC"/>
</dbReference>
<dbReference type="PANTHER" id="PTHR44227">
    <property type="match status" value="1"/>
</dbReference>
<dbReference type="PROSITE" id="PS51257">
    <property type="entry name" value="PROKAR_LIPOPROTEIN"/>
    <property type="match status" value="1"/>
</dbReference>
<feature type="transmembrane region" description="Helical" evidence="4">
    <location>
        <begin position="234"/>
        <end position="254"/>
    </location>
</feature>
<feature type="transmembrane region" description="Helical" evidence="4">
    <location>
        <begin position="206"/>
        <end position="222"/>
    </location>
</feature>
<dbReference type="EMBL" id="MLJW01000459">
    <property type="protein sequence ID" value="OIQ86774.1"/>
    <property type="molecule type" value="Genomic_DNA"/>
</dbReference>
<comment type="caution">
    <text evidence="5">The sequence shown here is derived from an EMBL/GenBank/DDBJ whole genome shotgun (WGS) entry which is preliminary data.</text>
</comment>
<feature type="transmembrane region" description="Helical" evidence="4">
    <location>
        <begin position="365"/>
        <end position="382"/>
    </location>
</feature>
<feature type="transmembrane region" description="Helical" evidence="4">
    <location>
        <begin position="306"/>
        <end position="327"/>
    </location>
</feature>